<protein>
    <submittedName>
        <fullName evidence="1">Uncharacterized protein</fullName>
    </submittedName>
</protein>
<keyword evidence="2" id="KW-1185">Reference proteome</keyword>
<evidence type="ECO:0000313" key="2">
    <source>
        <dbReference type="Proteomes" id="UP000031443"/>
    </source>
</evidence>
<reference evidence="2" key="1">
    <citation type="journal article" date="2013" name="Nat. Genet.">
        <title>The draft genomes of soft-shell turtle and green sea turtle yield insights into the development and evolution of the turtle-specific body plan.</title>
        <authorList>
            <person name="Wang Z."/>
            <person name="Pascual-Anaya J."/>
            <person name="Zadissa A."/>
            <person name="Li W."/>
            <person name="Niimura Y."/>
            <person name="Huang Z."/>
            <person name="Li C."/>
            <person name="White S."/>
            <person name="Xiong Z."/>
            <person name="Fang D."/>
            <person name="Wang B."/>
            <person name="Ming Y."/>
            <person name="Chen Y."/>
            <person name="Zheng Y."/>
            <person name="Kuraku S."/>
            <person name="Pignatelli M."/>
            <person name="Herrero J."/>
            <person name="Beal K."/>
            <person name="Nozawa M."/>
            <person name="Li Q."/>
            <person name="Wang J."/>
            <person name="Zhang H."/>
            <person name="Yu L."/>
            <person name="Shigenobu S."/>
            <person name="Wang J."/>
            <person name="Liu J."/>
            <person name="Flicek P."/>
            <person name="Searle S."/>
            <person name="Wang J."/>
            <person name="Kuratani S."/>
            <person name="Yin Y."/>
            <person name="Aken B."/>
            <person name="Zhang G."/>
            <person name="Irie N."/>
        </authorList>
    </citation>
    <scope>NUCLEOTIDE SEQUENCE [LARGE SCALE GENOMIC DNA]</scope>
</reference>
<gene>
    <name evidence="1" type="ORF">UY3_13278</name>
</gene>
<accession>M7B2D8</accession>
<dbReference type="AlphaFoldDB" id="M7B2D8"/>
<dbReference type="EMBL" id="KB555015">
    <property type="protein sequence ID" value="EMP29620.1"/>
    <property type="molecule type" value="Genomic_DNA"/>
</dbReference>
<dbReference type="Proteomes" id="UP000031443">
    <property type="component" value="Unassembled WGS sequence"/>
</dbReference>
<proteinExistence type="predicted"/>
<evidence type="ECO:0000313" key="1">
    <source>
        <dbReference type="EMBL" id="EMP29620.1"/>
    </source>
</evidence>
<organism evidence="1 2">
    <name type="scientific">Chelonia mydas</name>
    <name type="common">Green sea-turtle</name>
    <name type="synonym">Chelonia agassizi</name>
    <dbReference type="NCBI Taxonomy" id="8469"/>
    <lineage>
        <taxon>Eukaryota</taxon>
        <taxon>Metazoa</taxon>
        <taxon>Chordata</taxon>
        <taxon>Craniata</taxon>
        <taxon>Vertebrata</taxon>
        <taxon>Euteleostomi</taxon>
        <taxon>Archelosauria</taxon>
        <taxon>Testudinata</taxon>
        <taxon>Testudines</taxon>
        <taxon>Cryptodira</taxon>
        <taxon>Durocryptodira</taxon>
        <taxon>Americhelydia</taxon>
        <taxon>Chelonioidea</taxon>
        <taxon>Cheloniidae</taxon>
        <taxon>Chelonia</taxon>
    </lineage>
</organism>
<sequence length="281" mass="30251">MARARRKAYEIAMERQEQGLSGYVPPTSNRRSTPAQNPAAGLLHGSVTRFAAPQAKPNRAAMDGATLGDNADGHRHVSRGTSTGDMQCPLQRAFGVTFENSSLHQTNTEILTRSLVLRSCGFKKNIQCHKTHNEIVRIGSPGDGPVVTRILACGSRAIPVSAAPQVRFFSSVSAAVARATATAVTEAWEVEVEMALWDCLVHSTPILWEPAQDCSLKHIPPGFGESTTARVRTVNEGAEDSETDQVRVGLIIRLLSGEGLAWASSLLEQSSPLLGQLEEFI</sequence>
<name>M7B2D8_CHEMY</name>